<name>A0ABY5WEL7_9RHOB</name>
<proteinExistence type="predicted"/>
<dbReference type="RefSeq" id="WP_259963417.1">
    <property type="nucleotide sequence ID" value="NZ_CP081051.1"/>
</dbReference>
<dbReference type="EMBL" id="CP081051">
    <property type="protein sequence ID" value="UWQ39896.1"/>
    <property type="molecule type" value="Genomic_DNA"/>
</dbReference>
<protein>
    <submittedName>
        <fullName evidence="1">Uncharacterized protein</fullName>
    </submittedName>
</protein>
<organism evidence="1 2">
    <name type="scientific">Leisingera aquaemixtae</name>
    <dbReference type="NCBI Taxonomy" id="1396826"/>
    <lineage>
        <taxon>Bacteria</taxon>
        <taxon>Pseudomonadati</taxon>
        <taxon>Pseudomonadota</taxon>
        <taxon>Alphaproteobacteria</taxon>
        <taxon>Rhodobacterales</taxon>
        <taxon>Roseobacteraceae</taxon>
        <taxon>Leisingera</taxon>
    </lineage>
</organism>
<keyword evidence="2" id="KW-1185">Reference proteome</keyword>
<accession>A0ABY5WEL7</accession>
<gene>
    <name evidence="1" type="ORF">K3718_09850</name>
</gene>
<sequence length="48" mass="5012">MFDDSIITNSEFRDAGTPAAVLLAAQIHGGSGTCLHCPVQARITARPT</sequence>
<evidence type="ECO:0000313" key="1">
    <source>
        <dbReference type="EMBL" id="UWQ39896.1"/>
    </source>
</evidence>
<reference evidence="1" key="1">
    <citation type="submission" date="2021-08" db="EMBL/GenBank/DDBJ databases">
        <authorList>
            <person name="Nwanade C."/>
            <person name="Wang M."/>
            <person name="Masoudi A."/>
            <person name="Yu Z."/>
            <person name="Liu J."/>
        </authorList>
    </citation>
    <scope>NUCLEOTIDE SEQUENCE</scope>
    <source>
        <strain evidence="1">S166</strain>
    </source>
</reference>
<dbReference type="Proteomes" id="UP001058514">
    <property type="component" value="Chromosome"/>
</dbReference>
<evidence type="ECO:0000313" key="2">
    <source>
        <dbReference type="Proteomes" id="UP001058514"/>
    </source>
</evidence>